<name>A0AAW0SLS8_SCYPA</name>
<evidence type="ECO:0000313" key="2">
    <source>
        <dbReference type="EMBL" id="KAK8376318.1"/>
    </source>
</evidence>
<protein>
    <submittedName>
        <fullName evidence="2">Uncharacterized protein</fullName>
    </submittedName>
</protein>
<dbReference type="AlphaFoldDB" id="A0AAW0SLS8"/>
<dbReference type="SUPFAM" id="SSF51430">
    <property type="entry name" value="NAD(P)-linked oxidoreductase"/>
    <property type="match status" value="1"/>
</dbReference>
<feature type="compositionally biased region" description="Basic and acidic residues" evidence="1">
    <location>
        <begin position="393"/>
        <end position="420"/>
    </location>
</feature>
<dbReference type="InterPro" id="IPR036812">
    <property type="entry name" value="NAD(P)_OxRdtase_dom_sf"/>
</dbReference>
<organism evidence="2 3">
    <name type="scientific">Scylla paramamosain</name>
    <name type="common">Mud crab</name>
    <dbReference type="NCBI Taxonomy" id="85552"/>
    <lineage>
        <taxon>Eukaryota</taxon>
        <taxon>Metazoa</taxon>
        <taxon>Ecdysozoa</taxon>
        <taxon>Arthropoda</taxon>
        <taxon>Crustacea</taxon>
        <taxon>Multicrustacea</taxon>
        <taxon>Malacostraca</taxon>
        <taxon>Eumalacostraca</taxon>
        <taxon>Eucarida</taxon>
        <taxon>Decapoda</taxon>
        <taxon>Pleocyemata</taxon>
        <taxon>Brachyura</taxon>
        <taxon>Eubrachyura</taxon>
        <taxon>Portunoidea</taxon>
        <taxon>Portunidae</taxon>
        <taxon>Portuninae</taxon>
        <taxon>Scylla</taxon>
    </lineage>
</organism>
<evidence type="ECO:0000256" key="1">
    <source>
        <dbReference type="SAM" id="MobiDB-lite"/>
    </source>
</evidence>
<dbReference type="PANTHER" id="PTHR11732">
    <property type="entry name" value="ALDO/KETO REDUCTASE"/>
    <property type="match status" value="1"/>
</dbReference>
<reference evidence="2 3" key="1">
    <citation type="submission" date="2023-03" db="EMBL/GenBank/DDBJ databases">
        <title>High-quality genome of Scylla paramamosain provides insights in environmental adaptation.</title>
        <authorList>
            <person name="Zhang L."/>
        </authorList>
    </citation>
    <scope>NUCLEOTIDE SEQUENCE [LARGE SCALE GENOMIC DNA]</scope>
    <source>
        <strain evidence="2">LZ_2023a</strain>
        <tissue evidence="2">Muscle</tissue>
    </source>
</reference>
<dbReference type="GO" id="GO:0016491">
    <property type="term" value="F:oxidoreductase activity"/>
    <property type="evidence" value="ECO:0007669"/>
    <property type="project" value="InterPro"/>
</dbReference>
<feature type="compositionally biased region" description="Acidic residues" evidence="1">
    <location>
        <begin position="529"/>
        <end position="550"/>
    </location>
</feature>
<accession>A0AAW0SLS8</accession>
<feature type="compositionally biased region" description="Acidic residues" evidence="1">
    <location>
        <begin position="421"/>
        <end position="488"/>
    </location>
</feature>
<proteinExistence type="predicted"/>
<dbReference type="InterPro" id="IPR020471">
    <property type="entry name" value="AKR"/>
</dbReference>
<feature type="region of interest" description="Disordered" evidence="1">
    <location>
        <begin position="393"/>
        <end position="572"/>
    </location>
</feature>
<dbReference type="EMBL" id="JARAKH010000048">
    <property type="protein sequence ID" value="KAK8376318.1"/>
    <property type="molecule type" value="Genomic_DNA"/>
</dbReference>
<gene>
    <name evidence="2" type="ORF">O3P69_009749</name>
</gene>
<dbReference type="Gene3D" id="3.20.20.100">
    <property type="entry name" value="NADP-dependent oxidoreductase domain"/>
    <property type="match status" value="1"/>
</dbReference>
<keyword evidence="3" id="KW-1185">Reference proteome</keyword>
<evidence type="ECO:0000313" key="3">
    <source>
        <dbReference type="Proteomes" id="UP001487740"/>
    </source>
</evidence>
<sequence>MAFILAPTDDCTLPMIGISIKEDHEEWKEQLDCMLHRGDVYVEVPISGYLISRFFLIADLKITVPEDAGAAVALVKEFVDHFCTHIDLLYLENPVGLKGTDPMTIYNTAPAGTHPKIRKVTDMFKRMREGYLKVTPRIMENLRMLWRVLEVELVSTGAVHNLGLRHFSQEQVEKLLKGGVRHRPLALQAEVNPYREQRDLRCWCQEANIPLVGIHPYGSPLHVPSKDMPFLWKHPKVIKIAERVGVGPKVILSRHILQSRLRMVYDNTELFLPSFMTENIWRFQLTHGQMNKLGKLSKLPHKHPLGKYELLRVIDPSWPFSFPEETVKGGIRGEGTEANYKGDEEAEHKNIDEIKQAEDSGMMINKELKEERHEKKKIPKVAEREIEMIEVYREEITTEREGEESTGKEEETEVEKRNTGEEVDEEEMEKEEEERSEVEDVVEEGEEEERISEVEESEVEEEKEMNEVDEKEIEGEKDQNDEEEELEEEKGKSKINEEEIENFEDEEEKEEDIEIGEEEEKEIIQADEEKIEEMKEEDEEEEEEEHEEEKEEKGCNETEEEGKLFERERKGE</sequence>
<comment type="caution">
    <text evidence="2">The sequence shown here is derived from an EMBL/GenBank/DDBJ whole genome shotgun (WGS) entry which is preliminary data.</text>
</comment>
<feature type="compositionally biased region" description="Acidic residues" evidence="1">
    <location>
        <begin position="498"/>
        <end position="521"/>
    </location>
</feature>
<feature type="compositionally biased region" description="Basic and acidic residues" evidence="1">
    <location>
        <begin position="551"/>
        <end position="572"/>
    </location>
</feature>
<dbReference type="Proteomes" id="UP001487740">
    <property type="component" value="Unassembled WGS sequence"/>
</dbReference>